<keyword evidence="2" id="KW-1185">Reference proteome</keyword>
<dbReference type="AlphaFoldDB" id="A0A916JTM7"/>
<proteinExistence type="predicted"/>
<protein>
    <submittedName>
        <fullName evidence="1">Uncharacterized protein</fullName>
    </submittedName>
</protein>
<sequence length="40" mass="4560">MQFRKEQACLSAIFIKGIFTIADIQHIAKFYSILTDLVSV</sequence>
<dbReference type="EMBL" id="OU343031">
    <property type="protein sequence ID" value="CAG7598059.1"/>
    <property type="molecule type" value="Genomic_DNA"/>
</dbReference>
<organism evidence="1 2">
    <name type="scientific">Candidatus Vallotiella hemipterorum</name>
    <dbReference type="NCBI Taxonomy" id="1177213"/>
    <lineage>
        <taxon>Bacteria</taxon>
        <taxon>Pseudomonadati</taxon>
        <taxon>Pseudomonadota</taxon>
        <taxon>Betaproteobacteria</taxon>
        <taxon>Burkholderiales</taxon>
        <taxon>Burkholderiaceae</taxon>
        <taxon>Candidatus Vallotiella</taxon>
    </lineage>
</organism>
<dbReference type="KEGG" id="vtr:MYVALT_G_02340"/>
<accession>A0A916JTM7</accession>
<evidence type="ECO:0000313" key="2">
    <source>
        <dbReference type="Proteomes" id="UP000693996"/>
    </source>
</evidence>
<dbReference type="Proteomes" id="UP000693996">
    <property type="component" value="Chromosome"/>
</dbReference>
<gene>
    <name evidence="1" type="ORF">MYVALT_G_02340</name>
</gene>
<evidence type="ECO:0000313" key="1">
    <source>
        <dbReference type="EMBL" id="CAG7598059.1"/>
    </source>
</evidence>
<reference evidence="1" key="1">
    <citation type="submission" date="2021-06" db="EMBL/GenBank/DDBJ databases">
        <authorList>
            <person name="Szabo G."/>
        </authorList>
    </citation>
    <scope>NUCLEOTIDE SEQUENCE</scope>
    <source>
        <strain evidence="1">MYVALT</strain>
    </source>
</reference>
<name>A0A916JTM7_9BURK</name>